<dbReference type="PANTHER" id="PTHR24300:SF376">
    <property type="entry name" value="CYTOCHROME P450 15A1"/>
    <property type="match status" value="1"/>
</dbReference>
<keyword evidence="3" id="KW-0349">Heme</keyword>
<dbReference type="SUPFAM" id="SSF48264">
    <property type="entry name" value="Cytochrome P450"/>
    <property type="match status" value="1"/>
</dbReference>
<keyword evidence="5" id="KW-0560">Oxidoreductase</keyword>
<dbReference type="GO" id="GO:0008395">
    <property type="term" value="F:steroid hydroxylase activity"/>
    <property type="evidence" value="ECO:0007669"/>
    <property type="project" value="TreeGrafter"/>
</dbReference>
<dbReference type="OrthoDB" id="3934656at2759"/>
<keyword evidence="6" id="KW-0408">Iron</keyword>
<dbReference type="InterPro" id="IPR001128">
    <property type="entry name" value="Cyt_P450"/>
</dbReference>
<keyword evidence="7" id="KW-0503">Monooxygenase</keyword>
<keyword evidence="9" id="KW-1185">Reference proteome</keyword>
<gene>
    <name evidence="8" type="ORF">Anas_13042</name>
</gene>
<comment type="cofactor">
    <cofactor evidence="1">
        <name>heme</name>
        <dbReference type="ChEBI" id="CHEBI:30413"/>
    </cofactor>
</comment>
<protein>
    <submittedName>
        <fullName evidence="8">Methyl farnesoate epoxidase</fullName>
    </submittedName>
</protein>
<reference evidence="8 9" key="1">
    <citation type="journal article" date="2019" name="PLoS Biol.">
        <title>Sex chromosomes control vertical transmission of feminizing Wolbachia symbionts in an isopod.</title>
        <authorList>
            <person name="Becking T."/>
            <person name="Chebbi M.A."/>
            <person name="Giraud I."/>
            <person name="Moumen B."/>
            <person name="Laverre T."/>
            <person name="Caubet Y."/>
            <person name="Peccoud J."/>
            <person name="Gilbert C."/>
            <person name="Cordaux R."/>
        </authorList>
    </citation>
    <scope>NUCLEOTIDE SEQUENCE [LARGE SCALE GENOMIC DNA]</scope>
    <source>
        <strain evidence="8">ANa2</strain>
        <tissue evidence="8">Whole body excluding digestive tract and cuticle</tissue>
    </source>
</reference>
<dbReference type="InterPro" id="IPR036396">
    <property type="entry name" value="Cyt_P450_sf"/>
</dbReference>
<evidence type="ECO:0000256" key="2">
    <source>
        <dbReference type="ARBA" id="ARBA00010617"/>
    </source>
</evidence>
<name>A0A5N5SMJ4_9CRUS</name>
<dbReference type="PANTHER" id="PTHR24300">
    <property type="entry name" value="CYTOCHROME P450 508A4-RELATED"/>
    <property type="match status" value="1"/>
</dbReference>
<feature type="non-terminal residue" evidence="8">
    <location>
        <position position="1"/>
    </location>
</feature>
<dbReference type="InterPro" id="IPR050182">
    <property type="entry name" value="Cytochrome_P450_fam2"/>
</dbReference>
<dbReference type="Proteomes" id="UP000326759">
    <property type="component" value="Unassembled WGS sequence"/>
</dbReference>
<dbReference type="AlphaFoldDB" id="A0A5N5SMJ4"/>
<evidence type="ECO:0000256" key="7">
    <source>
        <dbReference type="ARBA" id="ARBA00023033"/>
    </source>
</evidence>
<evidence type="ECO:0000313" key="8">
    <source>
        <dbReference type="EMBL" id="KAB7494920.1"/>
    </source>
</evidence>
<dbReference type="GO" id="GO:0006805">
    <property type="term" value="P:xenobiotic metabolic process"/>
    <property type="evidence" value="ECO:0007669"/>
    <property type="project" value="TreeGrafter"/>
</dbReference>
<dbReference type="GO" id="GO:0016712">
    <property type="term" value="F:oxidoreductase activity, acting on paired donors, with incorporation or reduction of molecular oxygen, reduced flavin or flavoprotein as one donor, and incorporation of one atom of oxygen"/>
    <property type="evidence" value="ECO:0007669"/>
    <property type="project" value="TreeGrafter"/>
</dbReference>
<evidence type="ECO:0000313" key="9">
    <source>
        <dbReference type="Proteomes" id="UP000326759"/>
    </source>
</evidence>
<dbReference type="GO" id="GO:0020037">
    <property type="term" value="F:heme binding"/>
    <property type="evidence" value="ECO:0007669"/>
    <property type="project" value="InterPro"/>
</dbReference>
<dbReference type="EMBL" id="SEYY01023345">
    <property type="protein sequence ID" value="KAB7494920.1"/>
    <property type="molecule type" value="Genomic_DNA"/>
</dbReference>
<dbReference type="InterPro" id="IPR002401">
    <property type="entry name" value="Cyt_P450_E_grp-I"/>
</dbReference>
<dbReference type="Pfam" id="PF00067">
    <property type="entry name" value="p450"/>
    <property type="match status" value="1"/>
</dbReference>
<feature type="non-terminal residue" evidence="8">
    <location>
        <position position="185"/>
    </location>
</feature>
<comment type="similarity">
    <text evidence="2">Belongs to the cytochrome P450 family.</text>
</comment>
<accession>A0A5N5SMJ4</accession>
<dbReference type="GO" id="GO:0005506">
    <property type="term" value="F:iron ion binding"/>
    <property type="evidence" value="ECO:0007669"/>
    <property type="project" value="InterPro"/>
</dbReference>
<dbReference type="GO" id="GO:0006082">
    <property type="term" value="P:organic acid metabolic process"/>
    <property type="evidence" value="ECO:0007669"/>
    <property type="project" value="TreeGrafter"/>
</dbReference>
<organism evidence="8 9">
    <name type="scientific">Armadillidium nasatum</name>
    <dbReference type="NCBI Taxonomy" id="96803"/>
    <lineage>
        <taxon>Eukaryota</taxon>
        <taxon>Metazoa</taxon>
        <taxon>Ecdysozoa</taxon>
        <taxon>Arthropoda</taxon>
        <taxon>Crustacea</taxon>
        <taxon>Multicrustacea</taxon>
        <taxon>Malacostraca</taxon>
        <taxon>Eumalacostraca</taxon>
        <taxon>Peracarida</taxon>
        <taxon>Isopoda</taxon>
        <taxon>Oniscidea</taxon>
        <taxon>Crinocheta</taxon>
        <taxon>Armadillidiidae</taxon>
        <taxon>Armadillidium</taxon>
    </lineage>
</organism>
<keyword evidence="4" id="KW-0479">Metal-binding</keyword>
<evidence type="ECO:0000256" key="1">
    <source>
        <dbReference type="ARBA" id="ARBA00001971"/>
    </source>
</evidence>
<dbReference type="Gene3D" id="1.10.630.10">
    <property type="entry name" value="Cytochrome P450"/>
    <property type="match status" value="2"/>
</dbReference>
<evidence type="ECO:0000256" key="3">
    <source>
        <dbReference type="ARBA" id="ARBA00022617"/>
    </source>
</evidence>
<proteinExistence type="inferred from homology"/>
<sequence>VTGSVAVAIPFLRYIFPESTGYASVKRGSKGVQEFTKMVIADHKKDFDPEKPRDFIDIYLNELNNNKGIDASFTTRIHKELDEVVGRDRYPTVRDRPSLVYTDATLMEVLRMRGPLPIMIPHRVTKDATVCGFNLPSDTLLLINVFSVQMDKKYWGDPEHFRPERFITPENKIRKEERLIPFGKG</sequence>
<dbReference type="PRINTS" id="PR00463">
    <property type="entry name" value="EP450I"/>
</dbReference>
<evidence type="ECO:0000256" key="4">
    <source>
        <dbReference type="ARBA" id="ARBA00022723"/>
    </source>
</evidence>
<evidence type="ECO:0000256" key="6">
    <source>
        <dbReference type="ARBA" id="ARBA00023004"/>
    </source>
</evidence>
<comment type="caution">
    <text evidence="8">The sequence shown here is derived from an EMBL/GenBank/DDBJ whole genome shotgun (WGS) entry which is preliminary data.</text>
</comment>
<dbReference type="GO" id="GO:0005737">
    <property type="term" value="C:cytoplasm"/>
    <property type="evidence" value="ECO:0007669"/>
    <property type="project" value="TreeGrafter"/>
</dbReference>
<evidence type="ECO:0000256" key="5">
    <source>
        <dbReference type="ARBA" id="ARBA00023002"/>
    </source>
</evidence>